<evidence type="ECO:0000313" key="2">
    <source>
        <dbReference type="EMBL" id="NJW52966.1"/>
    </source>
</evidence>
<proteinExistence type="predicted"/>
<dbReference type="Pfam" id="PF13302">
    <property type="entry name" value="Acetyltransf_3"/>
    <property type="match status" value="1"/>
</dbReference>
<dbReference type="PROSITE" id="PS51186">
    <property type="entry name" value="GNAT"/>
    <property type="match status" value="1"/>
</dbReference>
<dbReference type="Gene3D" id="3.40.630.30">
    <property type="match status" value="1"/>
</dbReference>
<protein>
    <submittedName>
        <fullName evidence="2">GNAT family N-acetyltransferase</fullName>
    </submittedName>
</protein>
<name>A0ABX1D289_9FLAO</name>
<comment type="caution">
    <text evidence="2">The sequence shown here is derived from an EMBL/GenBank/DDBJ whole genome shotgun (WGS) entry which is preliminary data.</text>
</comment>
<evidence type="ECO:0000313" key="3">
    <source>
        <dbReference type="Proteomes" id="UP000703674"/>
    </source>
</evidence>
<organism evidence="2 3">
    <name type="scientific">Salinimicrobium oceani</name>
    <dbReference type="NCBI Taxonomy" id="2722702"/>
    <lineage>
        <taxon>Bacteria</taxon>
        <taxon>Pseudomonadati</taxon>
        <taxon>Bacteroidota</taxon>
        <taxon>Flavobacteriia</taxon>
        <taxon>Flavobacteriales</taxon>
        <taxon>Flavobacteriaceae</taxon>
        <taxon>Salinimicrobium</taxon>
    </lineage>
</organism>
<dbReference type="EMBL" id="JAAVJR010000004">
    <property type="protein sequence ID" value="NJW52966.1"/>
    <property type="molecule type" value="Genomic_DNA"/>
</dbReference>
<dbReference type="InterPro" id="IPR000182">
    <property type="entry name" value="GNAT_dom"/>
</dbReference>
<keyword evidence="3" id="KW-1185">Reference proteome</keyword>
<dbReference type="SUPFAM" id="SSF55729">
    <property type="entry name" value="Acyl-CoA N-acyltransferases (Nat)"/>
    <property type="match status" value="1"/>
</dbReference>
<dbReference type="InterPro" id="IPR016181">
    <property type="entry name" value="Acyl_CoA_acyltransferase"/>
</dbReference>
<dbReference type="PANTHER" id="PTHR43792">
    <property type="entry name" value="GNAT FAMILY, PUTATIVE (AFU_ORTHOLOGUE AFUA_3G00765)-RELATED-RELATED"/>
    <property type="match status" value="1"/>
</dbReference>
<evidence type="ECO:0000259" key="1">
    <source>
        <dbReference type="PROSITE" id="PS51186"/>
    </source>
</evidence>
<sequence length="181" mass="21305">MKFNPFPELKSKRLFLRNIKESDCDTILFLRSDETINKFIQRPEHRRTRNKIDSINFIKELNDNITNNKSIAWGITLKNDPQIIGTICLWNFSQNKKIAEVGYDLNPEFQKIGIMSAALKMILDFGFNELKLNKIEAYTHHENESSKKLLVNNGFRQIKNKKDVDNESNIIFELEIYSQQH</sequence>
<dbReference type="InterPro" id="IPR051531">
    <property type="entry name" value="N-acetyltransferase"/>
</dbReference>
<accession>A0ABX1D289</accession>
<dbReference type="Proteomes" id="UP000703674">
    <property type="component" value="Unassembled WGS sequence"/>
</dbReference>
<gene>
    <name evidence="2" type="ORF">HC175_08535</name>
</gene>
<reference evidence="2 3" key="1">
    <citation type="submission" date="2020-03" db="EMBL/GenBank/DDBJ databases">
        <title>Salinimicrobium sp. nov, isolated from SCS.</title>
        <authorList>
            <person name="Cao W.R."/>
        </authorList>
    </citation>
    <scope>NUCLEOTIDE SEQUENCE [LARGE SCALE GENOMIC DNA]</scope>
    <source>
        <strain evidence="3">J15B91</strain>
    </source>
</reference>
<feature type="domain" description="N-acetyltransferase" evidence="1">
    <location>
        <begin position="14"/>
        <end position="177"/>
    </location>
</feature>